<dbReference type="OrthoDB" id="9802649at2"/>
<dbReference type="Proteomes" id="UP000288293">
    <property type="component" value="Unassembled WGS sequence"/>
</dbReference>
<reference evidence="2 3" key="1">
    <citation type="journal article" date="2011" name="Front. Microbiol.">
        <title>Genomic signatures of strain selection and enhancement in Bacillus atrophaeus var. globigii, a historical biowarfare simulant.</title>
        <authorList>
            <person name="Gibbons H.S."/>
            <person name="Broomall S.M."/>
            <person name="McNew L.A."/>
            <person name="Daligault H."/>
            <person name="Chapman C."/>
            <person name="Bruce D."/>
            <person name="Karavis M."/>
            <person name="Krepps M."/>
            <person name="McGregor P.A."/>
            <person name="Hong C."/>
            <person name="Park K.H."/>
            <person name="Akmal A."/>
            <person name="Feldman A."/>
            <person name="Lin J.S."/>
            <person name="Chang W.E."/>
            <person name="Higgs B.W."/>
            <person name="Demirev P."/>
            <person name="Lindquist J."/>
            <person name="Liem A."/>
            <person name="Fochler E."/>
            <person name="Read T.D."/>
            <person name="Tapia R."/>
            <person name="Johnson S."/>
            <person name="Bishop-Lilly K.A."/>
            <person name="Detter C."/>
            <person name="Han C."/>
            <person name="Sozhamannan S."/>
            <person name="Rosenzweig C.N."/>
            <person name="Skowronski E.W."/>
        </authorList>
    </citation>
    <scope>NUCLEOTIDE SEQUENCE [LARGE SCALE GENOMIC DNA]</scope>
    <source>
        <strain evidence="2 3">MLST1</strain>
    </source>
</reference>
<dbReference type="PANTHER" id="PTHR22916">
    <property type="entry name" value="GLYCOSYLTRANSFERASE"/>
    <property type="match status" value="1"/>
</dbReference>
<dbReference type="GO" id="GO:0016758">
    <property type="term" value="F:hexosyltransferase activity"/>
    <property type="evidence" value="ECO:0007669"/>
    <property type="project" value="UniProtKB-ARBA"/>
</dbReference>
<gene>
    <name evidence="2" type="ORF">CWE09_10055</name>
</gene>
<sequence>MSISVVLPVYNMAPWLETCMESLNQQTDSDFEVIFVNDASKDKSLSLLSDFENQYENVTVIDLSVNVGTFHARREGVMKSQRGHVLFLDPDDSLDKKAIETLKSVINKSGADFIVYDVEDSGKPPNKQPLAFAHNKLNKNKNTVLDFYLKEVNRSVWGTPGKLISRSVLVNSYEELSFIKSRLCSSEDVLLNIVSVGLSKSLEYLRRPLYRYFRRPGSASRTVDLGKIRENFEQKGTVINSLNHIKCKWEKESSTTDYSELELTILELRLKSLMGVRKHLPLPSMSLSYQECLKESYAQKPDLKKLVFMAAHRLSFSSIRL</sequence>
<comment type="caution">
    <text evidence="2">The sequence shown here is derived from an EMBL/GenBank/DDBJ whole genome shotgun (WGS) entry which is preliminary data.</text>
</comment>
<accession>A0A432WAE3</accession>
<dbReference type="SUPFAM" id="SSF53448">
    <property type="entry name" value="Nucleotide-diphospho-sugar transferases"/>
    <property type="match status" value="1"/>
</dbReference>
<protein>
    <recommendedName>
        <fullName evidence="1">Glycosyltransferase 2-like domain-containing protein</fullName>
    </recommendedName>
</protein>
<keyword evidence="3" id="KW-1185">Reference proteome</keyword>
<dbReference type="CDD" id="cd00761">
    <property type="entry name" value="Glyco_tranf_GTA_type"/>
    <property type="match status" value="1"/>
</dbReference>
<dbReference type="InterPro" id="IPR029044">
    <property type="entry name" value="Nucleotide-diphossugar_trans"/>
</dbReference>
<evidence type="ECO:0000259" key="1">
    <source>
        <dbReference type="Pfam" id="PF00535"/>
    </source>
</evidence>
<dbReference type="RefSeq" id="WP_126803823.1">
    <property type="nucleotide sequence ID" value="NZ_PIPL01000001.1"/>
</dbReference>
<name>A0A432WAE3_9GAMM</name>
<dbReference type="InterPro" id="IPR001173">
    <property type="entry name" value="Glyco_trans_2-like"/>
</dbReference>
<feature type="domain" description="Glycosyltransferase 2-like" evidence="1">
    <location>
        <begin position="4"/>
        <end position="143"/>
    </location>
</feature>
<organism evidence="2 3">
    <name type="scientific">Aliidiomarina minuta</name>
    <dbReference type="NCBI Taxonomy" id="880057"/>
    <lineage>
        <taxon>Bacteria</taxon>
        <taxon>Pseudomonadati</taxon>
        <taxon>Pseudomonadota</taxon>
        <taxon>Gammaproteobacteria</taxon>
        <taxon>Alteromonadales</taxon>
        <taxon>Idiomarinaceae</taxon>
        <taxon>Aliidiomarina</taxon>
    </lineage>
</organism>
<dbReference type="PANTHER" id="PTHR22916:SF3">
    <property type="entry name" value="UDP-GLCNAC:BETAGAL BETA-1,3-N-ACETYLGLUCOSAMINYLTRANSFERASE-LIKE PROTEIN 1"/>
    <property type="match status" value="1"/>
</dbReference>
<evidence type="ECO:0000313" key="2">
    <source>
        <dbReference type="EMBL" id="RUO27011.1"/>
    </source>
</evidence>
<proteinExistence type="predicted"/>
<evidence type="ECO:0000313" key="3">
    <source>
        <dbReference type="Proteomes" id="UP000288293"/>
    </source>
</evidence>
<dbReference type="Pfam" id="PF00535">
    <property type="entry name" value="Glycos_transf_2"/>
    <property type="match status" value="1"/>
</dbReference>
<dbReference type="AlphaFoldDB" id="A0A432WAE3"/>
<dbReference type="EMBL" id="PIPL01000001">
    <property type="protein sequence ID" value="RUO27011.1"/>
    <property type="molecule type" value="Genomic_DNA"/>
</dbReference>
<dbReference type="Gene3D" id="3.90.550.10">
    <property type="entry name" value="Spore Coat Polysaccharide Biosynthesis Protein SpsA, Chain A"/>
    <property type="match status" value="1"/>
</dbReference>